<gene>
    <name evidence="1" type="ORF">METZ01_LOCUS209370</name>
</gene>
<evidence type="ECO:0008006" key="2">
    <source>
        <dbReference type="Google" id="ProtNLM"/>
    </source>
</evidence>
<dbReference type="EMBL" id="UINC01047349">
    <property type="protein sequence ID" value="SVB56516.1"/>
    <property type="molecule type" value="Genomic_DNA"/>
</dbReference>
<reference evidence="1" key="1">
    <citation type="submission" date="2018-05" db="EMBL/GenBank/DDBJ databases">
        <authorList>
            <person name="Lanie J.A."/>
            <person name="Ng W.-L."/>
            <person name="Kazmierczak K.M."/>
            <person name="Andrzejewski T.M."/>
            <person name="Davidsen T.M."/>
            <person name="Wayne K.J."/>
            <person name="Tettelin H."/>
            <person name="Glass J.I."/>
            <person name="Rusch D."/>
            <person name="Podicherti R."/>
            <person name="Tsui H.-C.T."/>
            <person name="Winkler M.E."/>
        </authorList>
    </citation>
    <scope>NUCLEOTIDE SEQUENCE</scope>
</reference>
<organism evidence="1">
    <name type="scientific">marine metagenome</name>
    <dbReference type="NCBI Taxonomy" id="408172"/>
    <lineage>
        <taxon>unclassified sequences</taxon>
        <taxon>metagenomes</taxon>
        <taxon>ecological metagenomes</taxon>
    </lineage>
</organism>
<accession>A0A382F0I3</accession>
<protein>
    <recommendedName>
        <fullName evidence="2">Lipoprotein</fullName>
    </recommendedName>
</protein>
<name>A0A382F0I3_9ZZZZ</name>
<evidence type="ECO:0000313" key="1">
    <source>
        <dbReference type="EMBL" id="SVB56516.1"/>
    </source>
</evidence>
<sequence length="180" mass="20137">MKHITLFFISFSLILTGCEEERLDVDNDDHDHEEIEVTTHDIDADGAAGFYYDLVAEAETDSSGSWHISFQMLPITAGPSTYMMPSLVLGSVYAAEYASTAFDDMETTPETFMSDYFQDPTVVQYGGTSEVLHYDPQSHVVSVSSPDRVFVIYEPSGHTTFKIQFVEYVNGVISFKFGHL</sequence>
<dbReference type="AlphaFoldDB" id="A0A382F0I3"/>
<proteinExistence type="predicted"/>
<dbReference type="PROSITE" id="PS51257">
    <property type="entry name" value="PROKAR_LIPOPROTEIN"/>
    <property type="match status" value="1"/>
</dbReference>